<dbReference type="AlphaFoldDB" id="U1N7E0"/>
<evidence type="ECO:0000256" key="2">
    <source>
        <dbReference type="ARBA" id="ARBA00022475"/>
    </source>
</evidence>
<organism evidence="8 9">
    <name type="scientific">Haloquadratum walsbyi J07HQW1</name>
    <dbReference type="NCBI Taxonomy" id="1238424"/>
    <lineage>
        <taxon>Archaea</taxon>
        <taxon>Methanobacteriati</taxon>
        <taxon>Methanobacteriota</taxon>
        <taxon>Stenosarchaea group</taxon>
        <taxon>Halobacteria</taxon>
        <taxon>Halobacteriales</taxon>
        <taxon>Haloferacaceae</taxon>
        <taxon>Haloquadratum</taxon>
    </lineage>
</organism>
<dbReference type="InterPro" id="IPR015414">
    <property type="entry name" value="TMEM64"/>
</dbReference>
<keyword evidence="3 6" id="KW-0812">Transmembrane</keyword>
<evidence type="ECO:0000259" key="7">
    <source>
        <dbReference type="Pfam" id="PF09335"/>
    </source>
</evidence>
<feature type="transmembrane region" description="Helical" evidence="6">
    <location>
        <begin position="71"/>
        <end position="95"/>
    </location>
</feature>
<keyword evidence="5 6" id="KW-0472">Membrane</keyword>
<evidence type="ECO:0000313" key="8">
    <source>
        <dbReference type="EMBL" id="ERG92373.1"/>
    </source>
</evidence>
<accession>U1N7E0</accession>
<evidence type="ECO:0000313" key="9">
    <source>
        <dbReference type="Proteomes" id="UP000030649"/>
    </source>
</evidence>
<name>U1N7E0_9EURY</name>
<keyword evidence="4 6" id="KW-1133">Transmembrane helix</keyword>
<comment type="subcellular location">
    <subcellularLocation>
        <location evidence="1">Cell membrane</location>
        <topology evidence="1">Multi-pass membrane protein</topology>
    </subcellularLocation>
</comment>
<gene>
    <name evidence="8" type="ORF">J07HQW1_02410</name>
</gene>
<reference evidence="8 9" key="1">
    <citation type="journal article" date="2013" name="PLoS ONE">
        <title>Assembly-driven community genomics of a hypersaline microbial ecosystem.</title>
        <authorList>
            <person name="Podell S."/>
            <person name="Ugalde J.A."/>
            <person name="Narasingarao P."/>
            <person name="Banfield J.F."/>
            <person name="Heidelberg K.B."/>
            <person name="Allen E.E."/>
        </authorList>
    </citation>
    <scope>NUCLEOTIDE SEQUENCE [LARGE SCALE GENOMIC DNA]</scope>
    <source>
        <strain evidence="9">J07HQW1</strain>
    </source>
</reference>
<dbReference type="STRING" id="1238424.J07HQW1_02410"/>
<evidence type="ECO:0000256" key="1">
    <source>
        <dbReference type="ARBA" id="ARBA00004651"/>
    </source>
</evidence>
<dbReference type="Proteomes" id="UP000030649">
    <property type="component" value="Unassembled WGS sequence"/>
</dbReference>
<evidence type="ECO:0000256" key="4">
    <source>
        <dbReference type="ARBA" id="ARBA00022989"/>
    </source>
</evidence>
<dbReference type="GO" id="GO:0005886">
    <property type="term" value="C:plasma membrane"/>
    <property type="evidence" value="ECO:0007669"/>
    <property type="project" value="UniProtKB-SubCell"/>
</dbReference>
<dbReference type="Pfam" id="PF09335">
    <property type="entry name" value="VTT_dom"/>
    <property type="match status" value="1"/>
</dbReference>
<proteinExistence type="predicted"/>
<dbReference type="PANTHER" id="PTHR12677:SF59">
    <property type="entry name" value="GOLGI APPARATUS MEMBRANE PROTEIN TVP38-RELATED"/>
    <property type="match status" value="1"/>
</dbReference>
<feature type="domain" description="VTT" evidence="7">
    <location>
        <begin position="95"/>
        <end position="214"/>
    </location>
</feature>
<keyword evidence="2" id="KW-1003">Cell membrane</keyword>
<evidence type="ECO:0000256" key="5">
    <source>
        <dbReference type="ARBA" id="ARBA00023136"/>
    </source>
</evidence>
<feature type="transmembrane region" description="Helical" evidence="6">
    <location>
        <begin position="115"/>
        <end position="135"/>
    </location>
</feature>
<feature type="transmembrane region" description="Helical" evidence="6">
    <location>
        <begin position="156"/>
        <end position="174"/>
    </location>
</feature>
<feature type="transmembrane region" description="Helical" evidence="6">
    <location>
        <begin position="194"/>
        <end position="214"/>
    </location>
</feature>
<evidence type="ECO:0000256" key="6">
    <source>
        <dbReference type="SAM" id="Phobius"/>
    </source>
</evidence>
<dbReference type="EMBL" id="KE356560">
    <property type="protein sequence ID" value="ERG92373.1"/>
    <property type="molecule type" value="Genomic_DNA"/>
</dbReference>
<dbReference type="HOGENOM" id="CLU_038944_5_1_2"/>
<sequence>MIVLSVLLLSETRRQTLVIGVIDLMIMIFTGIGVVMLLPVEQTIVPVVVDTLGLIALVEQIVDPAWVRTQLAALGSVAPVGFILLQALQVIIAPIPGQILGSIAGVLFGTLHGTVYSLIGVGVGSTVVFIFARRIGRPAIQRFFDLDRFSRWDEQLIDGNGGVALLFGAFLLPMFPDDLLCFVAGLSNIRLRTFIILVLTGRAPTFVLAAYAGSNVIDGRIILFITTVSVVILLWSFVHYYRDRFIDLIGQ</sequence>
<feature type="transmembrane region" description="Helical" evidence="6">
    <location>
        <begin position="221"/>
        <end position="241"/>
    </location>
</feature>
<protein>
    <recommendedName>
        <fullName evidence="7">VTT domain-containing protein</fullName>
    </recommendedName>
</protein>
<dbReference type="PANTHER" id="PTHR12677">
    <property type="entry name" value="GOLGI APPARATUS MEMBRANE PROTEIN TVP38-RELATED"/>
    <property type="match status" value="1"/>
</dbReference>
<evidence type="ECO:0000256" key="3">
    <source>
        <dbReference type="ARBA" id="ARBA00022692"/>
    </source>
</evidence>
<dbReference type="InterPro" id="IPR032816">
    <property type="entry name" value="VTT_dom"/>
</dbReference>
<feature type="transmembrane region" description="Helical" evidence="6">
    <location>
        <begin position="17"/>
        <end position="38"/>
    </location>
</feature>